<dbReference type="Pfam" id="PF00501">
    <property type="entry name" value="AMP-binding"/>
    <property type="match status" value="1"/>
</dbReference>
<evidence type="ECO:0000256" key="1">
    <source>
        <dbReference type="ARBA" id="ARBA00022450"/>
    </source>
</evidence>
<dbReference type="InterPro" id="IPR000873">
    <property type="entry name" value="AMP-dep_synth/lig_dom"/>
</dbReference>
<evidence type="ECO:0000256" key="2">
    <source>
        <dbReference type="ARBA" id="ARBA00022553"/>
    </source>
</evidence>
<reference evidence="4" key="1">
    <citation type="submission" date="2022-12" db="EMBL/GenBank/DDBJ databases">
        <authorList>
            <person name="Petersen C."/>
        </authorList>
    </citation>
    <scope>NUCLEOTIDE SEQUENCE</scope>
    <source>
        <strain evidence="4">IBT 29677</strain>
    </source>
</reference>
<evidence type="ECO:0000259" key="3">
    <source>
        <dbReference type="PROSITE" id="PS50075"/>
    </source>
</evidence>
<dbReference type="Proteomes" id="UP001147747">
    <property type="component" value="Unassembled WGS sequence"/>
</dbReference>
<gene>
    <name evidence="4" type="ORF">N7509_013974</name>
</gene>
<dbReference type="InterPro" id="IPR036291">
    <property type="entry name" value="NAD(P)-bd_dom_sf"/>
</dbReference>
<dbReference type="SUPFAM" id="SSF56801">
    <property type="entry name" value="Acetyl-CoA synthetase-like"/>
    <property type="match status" value="1"/>
</dbReference>
<proteinExistence type="predicted"/>
<comment type="caution">
    <text evidence="4">The sequence shown here is derived from an EMBL/GenBank/DDBJ whole genome shotgun (WGS) entry which is preliminary data.</text>
</comment>
<dbReference type="InterPro" id="IPR009081">
    <property type="entry name" value="PP-bd_ACP"/>
</dbReference>
<dbReference type="OrthoDB" id="429813at2759"/>
<dbReference type="Pfam" id="PF23562">
    <property type="entry name" value="AMP-binding_C_3"/>
    <property type="match status" value="1"/>
</dbReference>
<reference evidence="4" key="2">
    <citation type="journal article" date="2023" name="IMA Fungus">
        <title>Comparative genomic study of the Penicillium genus elucidates a diverse pangenome and 15 lateral gene transfer events.</title>
        <authorList>
            <person name="Petersen C."/>
            <person name="Sorensen T."/>
            <person name="Nielsen M.R."/>
            <person name="Sondergaard T.E."/>
            <person name="Sorensen J.L."/>
            <person name="Fitzpatrick D.A."/>
            <person name="Frisvad J.C."/>
            <person name="Nielsen K.L."/>
        </authorList>
    </citation>
    <scope>NUCLEOTIDE SEQUENCE</scope>
    <source>
        <strain evidence="4">IBT 29677</strain>
    </source>
</reference>
<dbReference type="InterPro" id="IPR042099">
    <property type="entry name" value="ANL_N_sf"/>
</dbReference>
<dbReference type="InterPro" id="IPR051414">
    <property type="entry name" value="Adenylate-forming_Reductase"/>
</dbReference>
<dbReference type="GeneID" id="81377591"/>
<dbReference type="Gene3D" id="3.40.50.12780">
    <property type="entry name" value="N-terminal domain of ligase-like"/>
    <property type="match status" value="1"/>
</dbReference>
<feature type="domain" description="Carrier" evidence="3">
    <location>
        <begin position="547"/>
        <end position="630"/>
    </location>
</feature>
<dbReference type="InterPro" id="IPR013120">
    <property type="entry name" value="FAR_NAD-bd"/>
</dbReference>
<keyword evidence="5" id="KW-1185">Reference proteome</keyword>
<dbReference type="SUPFAM" id="SSF47336">
    <property type="entry name" value="ACP-like"/>
    <property type="match status" value="1"/>
</dbReference>
<evidence type="ECO:0000313" key="5">
    <source>
        <dbReference type="Proteomes" id="UP001147747"/>
    </source>
</evidence>
<dbReference type="PANTHER" id="PTHR43439:SF2">
    <property type="entry name" value="ENZYME, PUTATIVE (JCVI)-RELATED"/>
    <property type="match status" value="1"/>
</dbReference>
<evidence type="ECO:0000313" key="4">
    <source>
        <dbReference type="EMBL" id="KAJ5377088.1"/>
    </source>
</evidence>
<dbReference type="EMBL" id="JAPZBU010000012">
    <property type="protein sequence ID" value="KAJ5377088.1"/>
    <property type="molecule type" value="Genomic_DNA"/>
</dbReference>
<organism evidence="4 5">
    <name type="scientific">Penicillium cosmopolitanum</name>
    <dbReference type="NCBI Taxonomy" id="1131564"/>
    <lineage>
        <taxon>Eukaryota</taxon>
        <taxon>Fungi</taxon>
        <taxon>Dikarya</taxon>
        <taxon>Ascomycota</taxon>
        <taxon>Pezizomycotina</taxon>
        <taxon>Eurotiomycetes</taxon>
        <taxon>Eurotiomycetidae</taxon>
        <taxon>Eurotiales</taxon>
        <taxon>Aspergillaceae</taxon>
        <taxon>Penicillium</taxon>
    </lineage>
</organism>
<dbReference type="Gene3D" id="1.10.1200.10">
    <property type="entry name" value="ACP-like"/>
    <property type="match status" value="1"/>
</dbReference>
<dbReference type="InterPro" id="IPR006162">
    <property type="entry name" value="Ppantetheine_attach_site"/>
</dbReference>
<dbReference type="Pfam" id="PF00550">
    <property type="entry name" value="PP-binding"/>
    <property type="match status" value="1"/>
</dbReference>
<dbReference type="InterPro" id="IPR020845">
    <property type="entry name" value="AMP-binding_CS"/>
</dbReference>
<dbReference type="SUPFAM" id="SSF51735">
    <property type="entry name" value="NAD(P)-binding Rossmann-fold domains"/>
    <property type="match status" value="1"/>
</dbReference>
<protein>
    <recommendedName>
        <fullName evidence="3">Carrier domain-containing protein</fullName>
    </recommendedName>
</protein>
<dbReference type="GO" id="GO:0044550">
    <property type="term" value="P:secondary metabolite biosynthetic process"/>
    <property type="evidence" value="ECO:0007669"/>
    <property type="project" value="UniProtKB-ARBA"/>
</dbReference>
<accession>A0A9W9SEE6</accession>
<dbReference type="PROSITE" id="PS00012">
    <property type="entry name" value="PHOSPHOPANTETHEINE"/>
    <property type="match status" value="1"/>
</dbReference>
<name>A0A9W9SEE6_9EURO</name>
<dbReference type="AlphaFoldDB" id="A0A9W9SEE6"/>
<dbReference type="RefSeq" id="XP_056482118.1">
    <property type="nucleotide sequence ID" value="XM_056638611.1"/>
</dbReference>
<keyword evidence="1" id="KW-0596">Phosphopantetheine</keyword>
<dbReference type="PROSITE" id="PS00455">
    <property type="entry name" value="AMP_BINDING"/>
    <property type="match status" value="1"/>
</dbReference>
<dbReference type="Pfam" id="PF07993">
    <property type="entry name" value="NAD_binding_4"/>
    <property type="match status" value="1"/>
</dbReference>
<keyword evidence="2" id="KW-0597">Phosphoprotein</keyword>
<sequence>MENLGLRRRLMCNVIDELAEHRPDQLFCVHPVSSDITQGWRYVSFQILADAVNYMAQWIEKDIGRSSQSESLAYMGANDIRYAAFVFACMKTGHAPLLVSSRNSEAAFLHVLTAIKCSKFVYSEELQRESQSLQRKNRDMQIWEVPSLWQIFGRKAKSYPYKKRFADVKDQTAVIIHSSGTTGFPKPVYLTHGYFSVFDNIHSMPAPAGRQQAFYPLTTSGEKLLTMTPFFHVMGFVSIISSIFHGIPFVLSPEKPMTVDLLTHILDVAHPQNAIFPPSVIEDLAASDEGMAALKRIPIISFGGAPLSPDVGNKLCEHVNLQSVIGSSEAGVIACLHNKERQDWQWFEWNPYYGIRMEYVADGIYEMVLHKGTSRDFMMIFHTYPDCQEYQTKDLFERHPNKSDLWKYTGRLDDVVVLSNGEKFNPIEMEKIIEGHPLVSRAVIIGQGRFQSALLIQPDWKRWSEGKSENALVDEIWPVIQKANESAPSYGRILKTKIGQASQEKPFQLTPKGSTQRRLVVNDYADEIDALYARPDEESTDGILKGSSLQDITKYVQTVVSQLLSVERIAEDSDIFSLGLDSLRTLQLGKILQGTLRSLQLGKGGPEITRQKLYSYPSVQHLSEYMHCLIHGGGADEILGADAKEIRQGRIAALVDKYTWDLPAREASNMTWASQHIVILTGSTGSLGNYLLYELANDPSITHIYCLNRSDDAAARQARSFKEKGLAIPPDFHVRVEFLQVMFGSVHFGLSEQKYNELRQSVDLVIHNAWKVNFNHRLETFEGVHIRGVRRLVDFSLQSMHQAHIHFISSISTVGAWRAQHGPSVLETPFEDPDVVLRQGYAESKHIAERICAIASIRSGVPTSVYRIGQIGGPTTIFGQWNLQEWLPSIIATSKTIKQIPQSLGEMQVDWIPVDITAKIIFDIIQTRSGGKERERTKVLHLVNPTSTTWASLIPTVQNHFDVEVVDLQRWLAALDAIANPTEADLENKPALKILEFYWGLLDNAGRWICPVETVRALSASETMRRLGPVDAPLMENWLKQWGF</sequence>
<dbReference type="InterPro" id="IPR036736">
    <property type="entry name" value="ACP-like_sf"/>
</dbReference>
<dbReference type="PROSITE" id="PS50075">
    <property type="entry name" value="CARRIER"/>
    <property type="match status" value="1"/>
</dbReference>
<dbReference type="Gene3D" id="3.40.50.720">
    <property type="entry name" value="NAD(P)-binding Rossmann-like Domain"/>
    <property type="match status" value="1"/>
</dbReference>
<dbReference type="PANTHER" id="PTHR43439">
    <property type="entry name" value="PHENYLACETATE-COENZYME A LIGASE"/>
    <property type="match status" value="1"/>
</dbReference>